<dbReference type="Gene3D" id="2.40.10.220">
    <property type="entry name" value="predicted glycosyltransferase like domains"/>
    <property type="match status" value="1"/>
</dbReference>
<dbReference type="EMBL" id="SUVG01000005">
    <property type="protein sequence ID" value="MBE6421437.1"/>
    <property type="molecule type" value="Genomic_DNA"/>
</dbReference>
<dbReference type="AlphaFoldDB" id="A0A928HIU0"/>
<accession>A0A928HIU0</accession>
<organism evidence="2 3">
    <name type="scientific">Candidatus Avelusimicrobium gallicola</name>
    <dbReference type="NCBI Taxonomy" id="2562704"/>
    <lineage>
        <taxon>Bacteria</taxon>
        <taxon>Pseudomonadati</taxon>
        <taxon>Elusimicrobiota</taxon>
        <taxon>Elusimicrobia</taxon>
        <taxon>Elusimicrobiales</taxon>
        <taxon>Elusimicrobiaceae</taxon>
        <taxon>Candidatus Avelusimicrobium</taxon>
    </lineage>
</organism>
<dbReference type="InterPro" id="IPR009875">
    <property type="entry name" value="PilZ_domain"/>
</dbReference>
<dbReference type="GO" id="GO:0035438">
    <property type="term" value="F:cyclic-di-GMP binding"/>
    <property type="evidence" value="ECO:0007669"/>
    <property type="project" value="InterPro"/>
</dbReference>
<proteinExistence type="predicted"/>
<dbReference type="Pfam" id="PF07238">
    <property type="entry name" value="PilZ"/>
    <property type="match status" value="1"/>
</dbReference>
<reference evidence="2" key="1">
    <citation type="submission" date="2019-04" db="EMBL/GenBank/DDBJ databases">
        <title>Evolution of Biomass-Degrading Anaerobic Consortia Revealed by Metagenomics.</title>
        <authorList>
            <person name="Peng X."/>
        </authorList>
    </citation>
    <scope>NUCLEOTIDE SEQUENCE</scope>
    <source>
        <strain evidence="2">SIG66</strain>
    </source>
</reference>
<dbReference type="SUPFAM" id="SSF141371">
    <property type="entry name" value="PilZ domain-like"/>
    <property type="match status" value="1"/>
</dbReference>
<evidence type="ECO:0000313" key="3">
    <source>
        <dbReference type="Proteomes" id="UP000725649"/>
    </source>
</evidence>
<sequence>MTKKNFSEKRRHPRMPVISNLIEPVNLHYKTEDGKETSLVAILADLSASGMRMISFLGAPLADKFSISLQLPGTGKMEVEARLAWVKQRENVYTIGIEFIKMAEKDAKLISEMADDFNDCDTRILLKLPEVCVAGCKCNKICNKIQKDESFFEGK</sequence>
<comment type="caution">
    <text evidence="2">The sequence shown here is derived from an EMBL/GenBank/DDBJ whole genome shotgun (WGS) entry which is preliminary data.</text>
</comment>
<evidence type="ECO:0000259" key="1">
    <source>
        <dbReference type="Pfam" id="PF07238"/>
    </source>
</evidence>
<feature type="domain" description="PilZ" evidence="1">
    <location>
        <begin position="8"/>
        <end position="111"/>
    </location>
</feature>
<protein>
    <submittedName>
        <fullName evidence="2">PilZ domain-containing protein</fullName>
    </submittedName>
</protein>
<gene>
    <name evidence="2" type="ORF">E7027_04830</name>
</gene>
<dbReference type="Proteomes" id="UP000725649">
    <property type="component" value="Unassembled WGS sequence"/>
</dbReference>
<evidence type="ECO:0000313" key="2">
    <source>
        <dbReference type="EMBL" id="MBE6421437.1"/>
    </source>
</evidence>
<name>A0A928HIU0_9BACT</name>